<protein>
    <submittedName>
        <fullName evidence="1">Uncharacterized protein</fullName>
    </submittedName>
</protein>
<dbReference type="EnsemblPlants" id="AET1Gv20475300.1">
    <property type="protein sequence ID" value="AET1Gv20475300.1"/>
    <property type="gene ID" value="AET1Gv20475300"/>
</dbReference>
<keyword evidence="2" id="KW-1185">Reference proteome</keyword>
<evidence type="ECO:0000313" key="1">
    <source>
        <dbReference type="EnsemblPlants" id="AET1Gv20475300.1"/>
    </source>
</evidence>
<reference evidence="1" key="3">
    <citation type="journal article" date="2017" name="Nature">
        <title>Genome sequence of the progenitor of the wheat D genome Aegilops tauschii.</title>
        <authorList>
            <person name="Luo M.C."/>
            <person name="Gu Y.Q."/>
            <person name="Puiu D."/>
            <person name="Wang H."/>
            <person name="Twardziok S.O."/>
            <person name="Deal K.R."/>
            <person name="Huo N."/>
            <person name="Zhu T."/>
            <person name="Wang L."/>
            <person name="Wang Y."/>
            <person name="McGuire P.E."/>
            <person name="Liu S."/>
            <person name="Long H."/>
            <person name="Ramasamy R.K."/>
            <person name="Rodriguez J.C."/>
            <person name="Van S.L."/>
            <person name="Yuan L."/>
            <person name="Wang Z."/>
            <person name="Xia Z."/>
            <person name="Xiao L."/>
            <person name="Anderson O.D."/>
            <person name="Ouyang S."/>
            <person name="Liang Y."/>
            <person name="Zimin A.V."/>
            <person name="Pertea G."/>
            <person name="Qi P."/>
            <person name="Bennetzen J.L."/>
            <person name="Dai X."/>
            <person name="Dawson M.W."/>
            <person name="Muller H.G."/>
            <person name="Kugler K."/>
            <person name="Rivarola-Duarte L."/>
            <person name="Spannagl M."/>
            <person name="Mayer K.F.X."/>
            <person name="Lu F.H."/>
            <person name="Bevan M.W."/>
            <person name="Leroy P."/>
            <person name="Li P."/>
            <person name="You F.M."/>
            <person name="Sun Q."/>
            <person name="Liu Z."/>
            <person name="Lyons E."/>
            <person name="Wicker T."/>
            <person name="Salzberg S.L."/>
            <person name="Devos K.M."/>
            <person name="Dvorak J."/>
        </authorList>
    </citation>
    <scope>NUCLEOTIDE SEQUENCE [LARGE SCALE GENOMIC DNA]</scope>
    <source>
        <strain evidence="1">cv. AL8/78</strain>
    </source>
</reference>
<accession>A0A452YN27</accession>
<dbReference type="Gramene" id="AET1Gv20475300.1">
    <property type="protein sequence ID" value="AET1Gv20475300.1"/>
    <property type="gene ID" value="AET1Gv20475300"/>
</dbReference>
<dbReference type="STRING" id="200361.A0A452YN27"/>
<organism evidence="1 2">
    <name type="scientific">Aegilops tauschii subsp. strangulata</name>
    <name type="common">Goatgrass</name>
    <dbReference type="NCBI Taxonomy" id="200361"/>
    <lineage>
        <taxon>Eukaryota</taxon>
        <taxon>Viridiplantae</taxon>
        <taxon>Streptophyta</taxon>
        <taxon>Embryophyta</taxon>
        <taxon>Tracheophyta</taxon>
        <taxon>Spermatophyta</taxon>
        <taxon>Magnoliopsida</taxon>
        <taxon>Liliopsida</taxon>
        <taxon>Poales</taxon>
        <taxon>Poaceae</taxon>
        <taxon>BOP clade</taxon>
        <taxon>Pooideae</taxon>
        <taxon>Triticodae</taxon>
        <taxon>Triticeae</taxon>
        <taxon>Triticinae</taxon>
        <taxon>Aegilops</taxon>
    </lineage>
</organism>
<proteinExistence type="predicted"/>
<reference evidence="2" key="1">
    <citation type="journal article" date="2014" name="Science">
        <title>Ancient hybridizations among the ancestral genomes of bread wheat.</title>
        <authorList>
            <consortium name="International Wheat Genome Sequencing Consortium,"/>
            <person name="Marcussen T."/>
            <person name="Sandve S.R."/>
            <person name="Heier L."/>
            <person name="Spannagl M."/>
            <person name="Pfeifer M."/>
            <person name="Jakobsen K.S."/>
            <person name="Wulff B.B."/>
            <person name="Steuernagel B."/>
            <person name="Mayer K.F."/>
            <person name="Olsen O.A."/>
        </authorList>
    </citation>
    <scope>NUCLEOTIDE SEQUENCE [LARGE SCALE GENOMIC DNA]</scope>
    <source>
        <strain evidence="2">cv. AL8/78</strain>
    </source>
</reference>
<sequence>DNSQKKKVAAVADMSYGVDTNWYMDTGATNHITGELDKLTMHDKYRGHDQVYTAANGAGMEISHVGHSVIRTPHKNLEI</sequence>
<dbReference type="AlphaFoldDB" id="A0A452YN27"/>
<reference evidence="1" key="5">
    <citation type="journal article" date="2021" name="G3 (Bethesda)">
        <title>Aegilops tauschii genome assembly Aet v5.0 features greater sequence contiguity and improved annotation.</title>
        <authorList>
            <person name="Wang L."/>
            <person name="Zhu T."/>
            <person name="Rodriguez J.C."/>
            <person name="Deal K.R."/>
            <person name="Dubcovsky J."/>
            <person name="McGuire P.E."/>
            <person name="Lux T."/>
            <person name="Spannagl M."/>
            <person name="Mayer K.F.X."/>
            <person name="Baldrich P."/>
            <person name="Meyers B.C."/>
            <person name="Huo N."/>
            <person name="Gu Y.Q."/>
            <person name="Zhou H."/>
            <person name="Devos K.M."/>
            <person name="Bennetzen J.L."/>
            <person name="Unver T."/>
            <person name="Budak H."/>
            <person name="Gulick P.J."/>
            <person name="Galiba G."/>
            <person name="Kalapos B."/>
            <person name="Nelson D.R."/>
            <person name="Li P."/>
            <person name="You F.M."/>
            <person name="Luo M.C."/>
            <person name="Dvorak J."/>
        </authorList>
    </citation>
    <scope>NUCLEOTIDE SEQUENCE [LARGE SCALE GENOMIC DNA]</scope>
    <source>
        <strain evidence="1">cv. AL8/78</strain>
    </source>
</reference>
<reference evidence="1" key="4">
    <citation type="submission" date="2019-03" db="UniProtKB">
        <authorList>
            <consortium name="EnsemblPlants"/>
        </authorList>
    </citation>
    <scope>IDENTIFICATION</scope>
</reference>
<name>A0A452YN27_AEGTS</name>
<reference evidence="2" key="2">
    <citation type="journal article" date="2017" name="Nat. Plants">
        <title>The Aegilops tauschii genome reveals multiple impacts of transposons.</title>
        <authorList>
            <person name="Zhao G."/>
            <person name="Zou C."/>
            <person name="Li K."/>
            <person name="Wang K."/>
            <person name="Li T."/>
            <person name="Gao L."/>
            <person name="Zhang X."/>
            <person name="Wang H."/>
            <person name="Yang Z."/>
            <person name="Liu X."/>
            <person name="Jiang W."/>
            <person name="Mao L."/>
            <person name="Kong X."/>
            <person name="Jiao Y."/>
            <person name="Jia J."/>
        </authorList>
    </citation>
    <scope>NUCLEOTIDE SEQUENCE [LARGE SCALE GENOMIC DNA]</scope>
    <source>
        <strain evidence="2">cv. AL8/78</strain>
    </source>
</reference>
<evidence type="ECO:0000313" key="2">
    <source>
        <dbReference type="Proteomes" id="UP000015105"/>
    </source>
</evidence>
<dbReference type="Proteomes" id="UP000015105">
    <property type="component" value="Chromosome 1D"/>
</dbReference>